<evidence type="ECO:0000313" key="2">
    <source>
        <dbReference type="EMBL" id="MFB9062765.1"/>
    </source>
</evidence>
<dbReference type="RefSeq" id="WP_290265180.1">
    <property type="nucleotide sequence ID" value="NZ_JAUFQQ010000003.1"/>
</dbReference>
<dbReference type="EMBL" id="JBHMEX010000007">
    <property type="protein sequence ID" value="MFB9062765.1"/>
    <property type="molecule type" value="Genomic_DNA"/>
</dbReference>
<gene>
    <name evidence="2" type="ORF">ACFFUQ_01950</name>
</gene>
<evidence type="ECO:0000256" key="1">
    <source>
        <dbReference type="SAM" id="Phobius"/>
    </source>
</evidence>
<feature type="transmembrane region" description="Helical" evidence="1">
    <location>
        <begin position="218"/>
        <end position="241"/>
    </location>
</feature>
<sequence>MIVYDKNLLKNGFLLDEAENLQKANFITKEQLESISKGLPVLKSQDNILIRIGFFLLGVFLYSSICGTISLLGISASSDDFITVLVYLFAIIGFLGTEFLAQQKYFGHGLDDAFVLGAQLTLAIAVAMTFATNILRTTNTDVLATMITVTIVSFLLYRRYLHLSSALIFCLASTTTLGYSFFNYIELGSVILPFVLMLYAIVIYYSSKRFLNDLEEPFYYNGILLMKSFSQILFYLSGNYFVVRELSASLTGGYYEISPEISFALFFWIFTFIVPVVYLFLGIRNKDRILLWIGVLSFGFSIFTFRYYNSILPTEVALTFGGLLLFGFTYFLIKKLRDNEKGVTFKPDRLDNSNSLLNAEALIIASTFGMKPEIKPEQSPMEFGGGDFSGGGSGGSF</sequence>
<organism evidence="2 3">
    <name type="scientific">Flavobacterium branchiarum</name>
    <dbReference type="NCBI Taxonomy" id="1114870"/>
    <lineage>
        <taxon>Bacteria</taxon>
        <taxon>Pseudomonadati</taxon>
        <taxon>Bacteroidota</taxon>
        <taxon>Flavobacteriia</taxon>
        <taxon>Flavobacteriales</taxon>
        <taxon>Flavobacteriaceae</taxon>
        <taxon>Flavobacterium</taxon>
    </lineage>
</organism>
<keyword evidence="3" id="KW-1185">Reference proteome</keyword>
<evidence type="ECO:0000313" key="3">
    <source>
        <dbReference type="Proteomes" id="UP001589589"/>
    </source>
</evidence>
<dbReference type="Proteomes" id="UP001589589">
    <property type="component" value="Unassembled WGS sequence"/>
</dbReference>
<keyword evidence="1" id="KW-0812">Transmembrane</keyword>
<name>A0ABV5FGU5_9FLAO</name>
<keyword evidence="1" id="KW-0472">Membrane</keyword>
<protein>
    <recommendedName>
        <fullName evidence="4">DUF4401 domain-containing protein</fullName>
    </recommendedName>
</protein>
<evidence type="ECO:0008006" key="4">
    <source>
        <dbReference type="Google" id="ProtNLM"/>
    </source>
</evidence>
<feature type="transmembrane region" description="Helical" evidence="1">
    <location>
        <begin position="141"/>
        <end position="157"/>
    </location>
</feature>
<reference evidence="2 3" key="1">
    <citation type="submission" date="2024-09" db="EMBL/GenBank/DDBJ databases">
        <authorList>
            <person name="Sun Q."/>
            <person name="Mori K."/>
        </authorList>
    </citation>
    <scope>NUCLEOTIDE SEQUENCE [LARGE SCALE GENOMIC DNA]</scope>
    <source>
        <strain evidence="2 3">CECT 7908</strain>
    </source>
</reference>
<feature type="transmembrane region" description="Helical" evidence="1">
    <location>
        <begin position="113"/>
        <end position="135"/>
    </location>
</feature>
<comment type="caution">
    <text evidence="2">The sequence shown here is derived from an EMBL/GenBank/DDBJ whole genome shotgun (WGS) entry which is preliminary data.</text>
</comment>
<feature type="transmembrane region" description="Helical" evidence="1">
    <location>
        <begin position="52"/>
        <end position="75"/>
    </location>
</feature>
<feature type="transmembrane region" description="Helical" evidence="1">
    <location>
        <begin position="81"/>
        <end position="101"/>
    </location>
</feature>
<proteinExistence type="predicted"/>
<feature type="transmembrane region" description="Helical" evidence="1">
    <location>
        <begin position="261"/>
        <end position="282"/>
    </location>
</feature>
<accession>A0ABV5FGU5</accession>
<feature type="transmembrane region" description="Helical" evidence="1">
    <location>
        <begin position="289"/>
        <end position="308"/>
    </location>
</feature>
<feature type="transmembrane region" description="Helical" evidence="1">
    <location>
        <begin position="314"/>
        <end position="333"/>
    </location>
</feature>
<keyword evidence="1" id="KW-1133">Transmembrane helix</keyword>
<feature type="transmembrane region" description="Helical" evidence="1">
    <location>
        <begin position="188"/>
        <end position="206"/>
    </location>
</feature>